<dbReference type="PANTHER" id="PTHR41339:SF1">
    <property type="entry name" value="SECRETED PROTEIN"/>
    <property type="match status" value="1"/>
</dbReference>
<evidence type="ECO:0000313" key="1">
    <source>
        <dbReference type="EMBL" id="MDO6425255.1"/>
    </source>
</evidence>
<keyword evidence="1" id="KW-0418">Kinase</keyword>
<comment type="caution">
    <text evidence="1">The sequence shown here is derived from an EMBL/GenBank/DDBJ whole genome shotgun (WGS) entry which is preliminary data.</text>
</comment>
<accession>A0AAW7XDI3</accession>
<protein>
    <submittedName>
        <fullName evidence="1">Serine/threonine protein kinase</fullName>
    </submittedName>
</protein>
<organism evidence="1 2">
    <name type="scientific">Saccharophagus degradans</name>
    <dbReference type="NCBI Taxonomy" id="86304"/>
    <lineage>
        <taxon>Bacteria</taxon>
        <taxon>Pseudomonadati</taxon>
        <taxon>Pseudomonadota</taxon>
        <taxon>Gammaproteobacteria</taxon>
        <taxon>Cellvibrionales</taxon>
        <taxon>Cellvibrionaceae</taxon>
        <taxon>Saccharophagus</taxon>
    </lineage>
</organism>
<keyword evidence="1" id="KW-0808">Transferase</keyword>
<reference evidence="1" key="1">
    <citation type="submission" date="2023-07" db="EMBL/GenBank/DDBJ databases">
        <title>Genome content predicts the carbon catabolic preferences of heterotrophic bacteria.</title>
        <authorList>
            <person name="Gralka M."/>
        </authorList>
    </citation>
    <scope>NUCLEOTIDE SEQUENCE</scope>
    <source>
        <strain evidence="1">I3M17_2</strain>
    </source>
</reference>
<evidence type="ECO:0000313" key="2">
    <source>
        <dbReference type="Proteomes" id="UP001169760"/>
    </source>
</evidence>
<keyword evidence="1" id="KW-0723">Serine/threonine-protein kinase</keyword>
<feature type="non-terminal residue" evidence="1">
    <location>
        <position position="1"/>
    </location>
</feature>
<name>A0AAW7XDI3_9GAMM</name>
<dbReference type="PANTHER" id="PTHR41339">
    <property type="entry name" value="LIPL48"/>
    <property type="match status" value="1"/>
</dbReference>
<dbReference type="EMBL" id="JAUOPB010000510">
    <property type="protein sequence ID" value="MDO6425255.1"/>
    <property type="molecule type" value="Genomic_DNA"/>
</dbReference>
<feature type="non-terminal residue" evidence="1">
    <location>
        <position position="80"/>
    </location>
</feature>
<dbReference type="AlphaFoldDB" id="A0AAW7XDI3"/>
<sequence length="80" mass="8425">SAAEAVSDDNSGRLSYVIAEYTGAKINGDAEFNGFSFYTVGSGTTLDHLVVKYGFDDGVEFFGGTVDLNGILCVNIADDM</sequence>
<dbReference type="GO" id="GO:0004674">
    <property type="term" value="F:protein serine/threonine kinase activity"/>
    <property type="evidence" value="ECO:0007669"/>
    <property type="project" value="UniProtKB-KW"/>
</dbReference>
<proteinExistence type="predicted"/>
<gene>
    <name evidence="1" type="ORF">Q4521_22460</name>
</gene>
<dbReference type="Proteomes" id="UP001169760">
    <property type="component" value="Unassembled WGS sequence"/>
</dbReference>